<accession>A0A2W5B7M5</accession>
<dbReference type="EMBL" id="QFNY01000072">
    <property type="protein sequence ID" value="PZP01428.1"/>
    <property type="molecule type" value="Genomic_DNA"/>
</dbReference>
<dbReference type="InterPro" id="IPR042099">
    <property type="entry name" value="ANL_N_sf"/>
</dbReference>
<dbReference type="InterPro" id="IPR045851">
    <property type="entry name" value="AMP-bd_C_sf"/>
</dbReference>
<dbReference type="AlphaFoldDB" id="A0A2W5B7M5"/>
<dbReference type="Gene3D" id="3.40.50.12780">
    <property type="entry name" value="N-terminal domain of ligase-like"/>
    <property type="match status" value="1"/>
</dbReference>
<dbReference type="Pfam" id="PF00501">
    <property type="entry name" value="AMP-binding"/>
    <property type="match status" value="1"/>
</dbReference>
<reference evidence="3 4" key="1">
    <citation type="submission" date="2017-11" db="EMBL/GenBank/DDBJ databases">
        <title>Infants hospitalized years apart are colonized by the same room-sourced microbial strains.</title>
        <authorList>
            <person name="Brooks B."/>
            <person name="Olm M.R."/>
            <person name="Firek B.A."/>
            <person name="Baker R."/>
            <person name="Thomas B.C."/>
            <person name="Morowitz M.J."/>
            <person name="Banfield J.F."/>
        </authorList>
    </citation>
    <scope>NUCLEOTIDE SEQUENCE [LARGE SCALE GENOMIC DNA]</scope>
    <source>
        <strain evidence="3">S2_012_000_R3_87</strain>
    </source>
</reference>
<dbReference type="InterPro" id="IPR020845">
    <property type="entry name" value="AMP-binding_CS"/>
</dbReference>
<evidence type="ECO:0000313" key="3">
    <source>
        <dbReference type="EMBL" id="PZP01428.1"/>
    </source>
</evidence>
<evidence type="ECO:0000259" key="1">
    <source>
        <dbReference type="Pfam" id="PF00501"/>
    </source>
</evidence>
<dbReference type="SUPFAM" id="SSF56801">
    <property type="entry name" value="Acetyl-CoA synthetase-like"/>
    <property type="match status" value="1"/>
</dbReference>
<dbReference type="Proteomes" id="UP000249451">
    <property type="component" value="Unassembled WGS sequence"/>
</dbReference>
<dbReference type="PANTHER" id="PTHR43767:SF1">
    <property type="entry name" value="NONRIBOSOMAL PEPTIDE SYNTHASE PES1 (EUROFUNG)-RELATED"/>
    <property type="match status" value="1"/>
</dbReference>
<gene>
    <name evidence="3" type="ORF">DI609_04160</name>
</gene>
<organism evidence="3 4">
    <name type="scientific">Corynebacterium urealyticum</name>
    <dbReference type="NCBI Taxonomy" id="43771"/>
    <lineage>
        <taxon>Bacteria</taxon>
        <taxon>Bacillati</taxon>
        <taxon>Actinomycetota</taxon>
        <taxon>Actinomycetes</taxon>
        <taxon>Mycobacteriales</taxon>
        <taxon>Corynebacteriaceae</taxon>
        <taxon>Corynebacterium</taxon>
    </lineage>
</organism>
<dbReference type="GO" id="GO:0016878">
    <property type="term" value="F:acid-thiol ligase activity"/>
    <property type="evidence" value="ECO:0007669"/>
    <property type="project" value="UniProtKB-ARBA"/>
</dbReference>
<evidence type="ECO:0000259" key="2">
    <source>
        <dbReference type="Pfam" id="PF13193"/>
    </source>
</evidence>
<dbReference type="PROSITE" id="PS00455">
    <property type="entry name" value="AMP_BINDING"/>
    <property type="match status" value="1"/>
</dbReference>
<evidence type="ECO:0000313" key="4">
    <source>
        <dbReference type="Proteomes" id="UP000249451"/>
    </source>
</evidence>
<dbReference type="Pfam" id="PF13193">
    <property type="entry name" value="AMP-binding_C"/>
    <property type="match status" value="1"/>
</dbReference>
<dbReference type="PANTHER" id="PTHR43767">
    <property type="entry name" value="LONG-CHAIN-FATTY-ACID--COA LIGASE"/>
    <property type="match status" value="1"/>
</dbReference>
<feature type="domain" description="AMP-binding enzyme C-terminal" evidence="2">
    <location>
        <begin position="485"/>
        <end position="560"/>
    </location>
</feature>
<feature type="domain" description="AMP-dependent synthetase/ligase" evidence="1">
    <location>
        <begin position="75"/>
        <end position="433"/>
    </location>
</feature>
<dbReference type="InterPro" id="IPR025110">
    <property type="entry name" value="AMP-bd_C"/>
</dbReference>
<dbReference type="InterPro" id="IPR050237">
    <property type="entry name" value="ATP-dep_AMP-bd_enzyme"/>
</dbReference>
<sequence length="575" mass="63750">MTTQSPLSQIKKLANSLKYSAEGLATEVSAVGRGLIPVLRSDIVAKGGGVRGQLAFLEGIARYGFSTARQMRYAAFHAPDQLAFIDDMGQRTYREMLDDVQALARSLQRRGVSSGARVGVMCRNSRAIIYAIGAKGFIGTKIFLLNIGSSPEQLAKSLEEHDLDLLYIDEEFAERLPEDLGGCEIIIGHAEDLGNPKVRDASWPTFQQLIDTAPSAEAEKLPLFPKRDHIIIMSSGTSGTPKGVAIREPLIPTPLRALVTRVPWRKNMMLQMSASMFHSWGWANINLIIAHRATVVLRRIFDPKQAMEDLVNYQVEGIITSPIFLKEQLRVAEEGDYDVSRVKMIISSGHAMTPDFIRAVQAKFGPVLANFYGSTEASSCVMTTPEELAEDPKLAGRAVTGVRIKILDEDGNELPPGQVGRIFCRGAMTMKQYTNVRDKMVIEKGLLEIGDKGYLTEDGRLYVLGRNDDMIIVGGENVYPKSVTEVLEPMPGIRDLFVKGVEDEDTFARLAVWIVREDDETGRRLTKKAVQDWVLEKLAEHSVPRDVVFVDELPYNPTGKVMPRQLPDSRIHGEP</sequence>
<proteinExistence type="predicted"/>
<dbReference type="CDD" id="cd04433">
    <property type="entry name" value="AFD_class_I"/>
    <property type="match status" value="1"/>
</dbReference>
<dbReference type="InterPro" id="IPR000873">
    <property type="entry name" value="AMP-dep_synth/lig_dom"/>
</dbReference>
<comment type="caution">
    <text evidence="3">The sequence shown here is derived from an EMBL/GenBank/DDBJ whole genome shotgun (WGS) entry which is preliminary data.</text>
</comment>
<dbReference type="Gene3D" id="3.30.300.30">
    <property type="match status" value="1"/>
</dbReference>
<name>A0A2W5B7M5_9CORY</name>
<protein>
    <submittedName>
        <fullName evidence="3">Acyl-CoA synthetase</fullName>
    </submittedName>
</protein>